<reference evidence="1" key="1">
    <citation type="submission" date="2017-08" db="EMBL/GenBank/DDBJ databases">
        <authorList>
            <person name="Polle J.E."/>
            <person name="Barry K."/>
            <person name="Cushman J."/>
            <person name="Schmutz J."/>
            <person name="Tran D."/>
            <person name="Hathwaick L.T."/>
            <person name="Yim W.C."/>
            <person name="Jenkins J."/>
            <person name="Mckie-Krisberg Z.M."/>
            <person name="Prochnik S."/>
            <person name="Lindquist E."/>
            <person name="Dockter R.B."/>
            <person name="Adam C."/>
            <person name="Molina H."/>
            <person name="Bunkerborg J."/>
            <person name="Jin E."/>
            <person name="Buchheim M."/>
            <person name="Magnuson J."/>
        </authorList>
    </citation>
    <scope>NUCLEOTIDE SEQUENCE</scope>
    <source>
        <strain evidence="1">CCAP 19/18</strain>
    </source>
</reference>
<organism evidence="1 2">
    <name type="scientific">Dunaliella salina</name>
    <name type="common">Green alga</name>
    <name type="synonym">Protococcus salinus</name>
    <dbReference type="NCBI Taxonomy" id="3046"/>
    <lineage>
        <taxon>Eukaryota</taxon>
        <taxon>Viridiplantae</taxon>
        <taxon>Chlorophyta</taxon>
        <taxon>core chlorophytes</taxon>
        <taxon>Chlorophyceae</taxon>
        <taxon>CS clade</taxon>
        <taxon>Chlamydomonadales</taxon>
        <taxon>Dunaliellaceae</taxon>
        <taxon>Dunaliella</taxon>
    </lineage>
</organism>
<sequence length="75" mass="8171">MGVLMDARCAWPALRRSLLFRSGSGRVRPSSVDTKGTGLSTLALVVVSTCHFRTSLRSAYHLCTTHVSKAPCVHR</sequence>
<evidence type="ECO:0000313" key="2">
    <source>
        <dbReference type="Proteomes" id="UP000815325"/>
    </source>
</evidence>
<name>A0ABQ7H2C9_DUNSA</name>
<keyword evidence="2" id="KW-1185">Reference proteome</keyword>
<evidence type="ECO:0000313" key="1">
    <source>
        <dbReference type="EMBL" id="KAF5841014.1"/>
    </source>
</evidence>
<dbReference type="EMBL" id="MU069497">
    <property type="protein sequence ID" value="KAF5841014.1"/>
    <property type="molecule type" value="Genomic_DNA"/>
</dbReference>
<proteinExistence type="predicted"/>
<comment type="caution">
    <text evidence="1">The sequence shown here is derived from an EMBL/GenBank/DDBJ whole genome shotgun (WGS) entry which is preliminary data.</text>
</comment>
<dbReference type="Proteomes" id="UP000815325">
    <property type="component" value="Unassembled WGS sequence"/>
</dbReference>
<accession>A0ABQ7H2C9</accession>
<protein>
    <recommendedName>
        <fullName evidence="3">Encoded protein</fullName>
    </recommendedName>
</protein>
<gene>
    <name evidence="1" type="ORF">DUNSADRAFT_14721</name>
</gene>
<evidence type="ECO:0008006" key="3">
    <source>
        <dbReference type="Google" id="ProtNLM"/>
    </source>
</evidence>